<feature type="transmembrane region" description="Helical" evidence="6">
    <location>
        <begin position="135"/>
        <end position="153"/>
    </location>
</feature>
<protein>
    <submittedName>
        <fullName evidence="7">Membrane protein involved in the export of O-antigen and teichoic acid</fullName>
    </submittedName>
</protein>
<accession>A0A1G9ASK0</accession>
<evidence type="ECO:0000256" key="4">
    <source>
        <dbReference type="ARBA" id="ARBA00022989"/>
    </source>
</evidence>
<gene>
    <name evidence="7" type="ORF">SAMN05421823_102381</name>
</gene>
<feature type="transmembrane region" description="Helical" evidence="6">
    <location>
        <begin position="368"/>
        <end position="387"/>
    </location>
</feature>
<proteinExistence type="predicted"/>
<feature type="transmembrane region" description="Helical" evidence="6">
    <location>
        <begin position="105"/>
        <end position="128"/>
    </location>
</feature>
<dbReference type="Proteomes" id="UP000198510">
    <property type="component" value="Unassembled WGS sequence"/>
</dbReference>
<feature type="transmembrane region" description="Helical" evidence="6">
    <location>
        <begin position="341"/>
        <end position="362"/>
    </location>
</feature>
<evidence type="ECO:0000256" key="2">
    <source>
        <dbReference type="ARBA" id="ARBA00022475"/>
    </source>
</evidence>
<dbReference type="PANTHER" id="PTHR30250:SF11">
    <property type="entry name" value="O-ANTIGEN TRANSPORTER-RELATED"/>
    <property type="match status" value="1"/>
</dbReference>
<evidence type="ECO:0000256" key="1">
    <source>
        <dbReference type="ARBA" id="ARBA00004651"/>
    </source>
</evidence>
<dbReference type="InterPro" id="IPR050833">
    <property type="entry name" value="Poly_Biosynth_Transport"/>
</dbReference>
<keyword evidence="5 6" id="KW-0472">Membrane</keyword>
<feature type="transmembrane region" description="Helical" evidence="6">
    <location>
        <begin position="72"/>
        <end position="93"/>
    </location>
</feature>
<evidence type="ECO:0000313" key="7">
    <source>
        <dbReference type="EMBL" id="SDK29610.1"/>
    </source>
</evidence>
<feature type="transmembrane region" description="Helical" evidence="6">
    <location>
        <begin position="38"/>
        <end position="60"/>
    </location>
</feature>
<evidence type="ECO:0000256" key="5">
    <source>
        <dbReference type="ARBA" id="ARBA00023136"/>
    </source>
</evidence>
<comment type="subcellular location">
    <subcellularLocation>
        <location evidence="1">Cell membrane</location>
        <topology evidence="1">Multi-pass membrane protein</topology>
    </subcellularLocation>
</comment>
<evidence type="ECO:0000256" key="6">
    <source>
        <dbReference type="SAM" id="Phobius"/>
    </source>
</evidence>
<dbReference type="GO" id="GO:0005886">
    <property type="term" value="C:plasma membrane"/>
    <property type="evidence" value="ECO:0007669"/>
    <property type="project" value="UniProtKB-SubCell"/>
</dbReference>
<feature type="transmembrane region" description="Helical" evidence="6">
    <location>
        <begin position="12"/>
        <end position="32"/>
    </location>
</feature>
<feature type="transmembrane region" description="Helical" evidence="6">
    <location>
        <begin position="159"/>
        <end position="183"/>
    </location>
</feature>
<feature type="transmembrane region" description="Helical" evidence="6">
    <location>
        <begin position="313"/>
        <end position="334"/>
    </location>
</feature>
<keyword evidence="4 6" id="KW-1133">Transmembrane helix</keyword>
<dbReference type="EMBL" id="FNFO01000002">
    <property type="protein sequence ID" value="SDK29610.1"/>
    <property type="molecule type" value="Genomic_DNA"/>
</dbReference>
<dbReference type="OrthoDB" id="870113at2"/>
<feature type="transmembrane region" description="Helical" evidence="6">
    <location>
        <begin position="276"/>
        <end position="293"/>
    </location>
</feature>
<name>A0A1G9ASK0_9BACT</name>
<dbReference type="RefSeq" id="WP_089679988.1">
    <property type="nucleotide sequence ID" value="NZ_FNFO01000002.1"/>
</dbReference>
<sequence length="417" mass="46286">MLRNIIGTFATKVITAGLNFIIVLLTTHYLGAEGRGEISLLVANITLIVLICNVVGGPSLVYMASRHQPFQLALPSLLWALLTPLWTGAGLVLADQVPAGLEMHLMLLAGIEGVYSVSMMLILGWNLIRTHNLIMLGRGFVLFVVLLSLFYVQQPQVMHYIWALYAGSGMVLLVSSVVVFPYFKEISFRSFKSTFRAVVRTGATAQFSNILQFFNYRISYYFLNYFADTRSVGIYSAGVMLSESIWLVTRSVASVQYAEGVNTDDAQKAVQVAFRLARLCFLASLVLLFPLLLLPDSVLTWIFGRDFGDVGGVIRSLAIGTLSVSVSTVLCTYFSGQGRFYVNNWVAGIGFIALLPACFLLIPRWHVLGAGWANSLAYLASLVYVWITFRRETGFRITHLLPTAADWRLVRAFLRRS</sequence>
<keyword evidence="3 6" id="KW-0812">Transmembrane</keyword>
<dbReference type="AlphaFoldDB" id="A0A1G9ASK0"/>
<evidence type="ECO:0000256" key="3">
    <source>
        <dbReference type="ARBA" id="ARBA00022692"/>
    </source>
</evidence>
<organism evidence="7 8">
    <name type="scientific">Catalinimonas alkaloidigena</name>
    <dbReference type="NCBI Taxonomy" id="1075417"/>
    <lineage>
        <taxon>Bacteria</taxon>
        <taxon>Pseudomonadati</taxon>
        <taxon>Bacteroidota</taxon>
        <taxon>Cytophagia</taxon>
        <taxon>Cytophagales</taxon>
        <taxon>Catalimonadaceae</taxon>
        <taxon>Catalinimonas</taxon>
    </lineage>
</organism>
<reference evidence="7 8" key="1">
    <citation type="submission" date="2016-10" db="EMBL/GenBank/DDBJ databases">
        <authorList>
            <person name="de Groot N.N."/>
        </authorList>
    </citation>
    <scope>NUCLEOTIDE SEQUENCE [LARGE SCALE GENOMIC DNA]</scope>
    <source>
        <strain evidence="7 8">DSM 25186</strain>
    </source>
</reference>
<keyword evidence="2" id="KW-1003">Cell membrane</keyword>
<keyword evidence="8" id="KW-1185">Reference proteome</keyword>
<evidence type="ECO:0000313" key="8">
    <source>
        <dbReference type="Proteomes" id="UP000198510"/>
    </source>
</evidence>
<dbReference type="PANTHER" id="PTHR30250">
    <property type="entry name" value="PST FAMILY PREDICTED COLANIC ACID TRANSPORTER"/>
    <property type="match status" value="1"/>
</dbReference>
<dbReference type="STRING" id="1075417.SAMN05421823_102381"/>